<dbReference type="AlphaFoldDB" id="A0A379IG69"/>
<organism evidence="1 2">
    <name type="scientific">Pseudomonas fluorescens</name>
    <dbReference type="NCBI Taxonomy" id="294"/>
    <lineage>
        <taxon>Bacteria</taxon>
        <taxon>Pseudomonadati</taxon>
        <taxon>Pseudomonadota</taxon>
        <taxon>Gammaproteobacteria</taxon>
        <taxon>Pseudomonadales</taxon>
        <taxon>Pseudomonadaceae</taxon>
        <taxon>Pseudomonas</taxon>
    </lineage>
</organism>
<dbReference type="RefSeq" id="WP_115284305.1">
    <property type="nucleotide sequence ID" value="NZ_UGUS01000002.1"/>
</dbReference>
<proteinExistence type="predicted"/>
<evidence type="ECO:0000313" key="1">
    <source>
        <dbReference type="EMBL" id="SUD31808.1"/>
    </source>
</evidence>
<name>A0A379IG69_PSEFL</name>
<accession>A0A379IG69</accession>
<dbReference type="InterPro" id="IPR053913">
    <property type="entry name" value="NADAR-DarT1"/>
</dbReference>
<gene>
    <name evidence="1" type="ORF">NCTC10392_03746</name>
</gene>
<dbReference type="EMBL" id="UGUS01000002">
    <property type="protein sequence ID" value="SUD31808.1"/>
    <property type="molecule type" value="Genomic_DNA"/>
</dbReference>
<sequence>MAERPVFIPQEDGELLVATRMVTFTWHAGMAVSQKQKSIESLHEAARTQQGIERLLEISTKSLESLGVALSAFNLRYEAGANGKHYSLEGIFQSSKVFVNGGPYRDLRDKSAMEAKQDPRLKNSGHLLAFNSAGVDWPLEPRTAFYDWLYLNILTKQPDLANQLTAIGGFTDIEFNPKKSINCQAYSAALFVALTRRKLLAEALASRDAFIAVINRFARGETQGESGRSKGLF</sequence>
<evidence type="ECO:0000313" key="2">
    <source>
        <dbReference type="Proteomes" id="UP000255125"/>
    </source>
</evidence>
<protein>
    <submittedName>
        <fullName evidence="1">Uncharacterized protein</fullName>
    </submittedName>
</protein>
<dbReference type="OrthoDB" id="3255715at2"/>
<dbReference type="Pfam" id="PF22397">
    <property type="entry name" value="NADAR-DarT1"/>
    <property type="match status" value="1"/>
</dbReference>
<dbReference type="Proteomes" id="UP000255125">
    <property type="component" value="Unassembled WGS sequence"/>
</dbReference>
<reference evidence="1 2" key="1">
    <citation type="submission" date="2018-06" db="EMBL/GenBank/DDBJ databases">
        <authorList>
            <consortium name="Pathogen Informatics"/>
            <person name="Doyle S."/>
        </authorList>
    </citation>
    <scope>NUCLEOTIDE SEQUENCE [LARGE SCALE GENOMIC DNA]</scope>
    <source>
        <strain evidence="1 2">NCTC10392</strain>
    </source>
</reference>